<gene>
    <name evidence="2" type="ORF">BCR38DRAFT_413527</name>
</gene>
<dbReference type="AlphaFoldDB" id="A0A1Y2DFX3"/>
<keyword evidence="3" id="KW-1185">Reference proteome</keyword>
<feature type="region of interest" description="Disordered" evidence="1">
    <location>
        <begin position="161"/>
        <end position="194"/>
    </location>
</feature>
<proteinExistence type="predicted"/>
<reference evidence="2 3" key="1">
    <citation type="submission" date="2016-07" db="EMBL/GenBank/DDBJ databases">
        <title>Pervasive Adenine N6-methylation of Active Genes in Fungi.</title>
        <authorList>
            <consortium name="DOE Joint Genome Institute"/>
            <person name="Mondo S.J."/>
            <person name="Dannebaum R.O."/>
            <person name="Kuo R.C."/>
            <person name="Labutti K."/>
            <person name="Haridas S."/>
            <person name="Kuo A."/>
            <person name="Salamov A."/>
            <person name="Ahrendt S.R."/>
            <person name="Lipzen A."/>
            <person name="Sullivan W."/>
            <person name="Andreopoulos W.B."/>
            <person name="Clum A."/>
            <person name="Lindquist E."/>
            <person name="Daum C."/>
            <person name="Ramamoorthy G.K."/>
            <person name="Gryganskyi A."/>
            <person name="Culley D."/>
            <person name="Magnuson J.K."/>
            <person name="James T.Y."/>
            <person name="O'Malley M.A."/>
            <person name="Stajich J.E."/>
            <person name="Spatafora J.W."/>
            <person name="Visel A."/>
            <person name="Grigoriev I.V."/>
        </authorList>
    </citation>
    <scope>NUCLEOTIDE SEQUENCE [LARGE SCALE GENOMIC DNA]</scope>
    <source>
        <strain evidence="2 3">CBS 129021</strain>
    </source>
</reference>
<evidence type="ECO:0000256" key="1">
    <source>
        <dbReference type="SAM" id="MobiDB-lite"/>
    </source>
</evidence>
<sequence>MVWIATYPWMRIDQSQMLDPGPRKTTHAVLQGEIGSSRPVSLKDGASGKTRRNILVKKGASPKPATRTLTLIACQSGVIRCLYGRNIPITCEDRQSYHSFLPGKTIVSPLWQAGLKTVIKALLKPIQKEVGVTKMALDNVIKIADVDFEFIVICAARAEHERKVSERTSHQNEKSEEKKASQQSDRAGGSPEGI</sequence>
<organism evidence="2 3">
    <name type="scientific">Pseudomassariella vexata</name>
    <dbReference type="NCBI Taxonomy" id="1141098"/>
    <lineage>
        <taxon>Eukaryota</taxon>
        <taxon>Fungi</taxon>
        <taxon>Dikarya</taxon>
        <taxon>Ascomycota</taxon>
        <taxon>Pezizomycotina</taxon>
        <taxon>Sordariomycetes</taxon>
        <taxon>Xylariomycetidae</taxon>
        <taxon>Amphisphaeriales</taxon>
        <taxon>Pseudomassariaceae</taxon>
        <taxon>Pseudomassariella</taxon>
    </lineage>
</organism>
<accession>A0A1Y2DFX3</accession>
<dbReference type="EMBL" id="MCFJ01000017">
    <property type="protein sequence ID" value="ORY58119.1"/>
    <property type="molecule type" value="Genomic_DNA"/>
</dbReference>
<evidence type="ECO:0000313" key="2">
    <source>
        <dbReference type="EMBL" id="ORY58119.1"/>
    </source>
</evidence>
<dbReference type="RefSeq" id="XP_040711154.1">
    <property type="nucleotide sequence ID" value="XM_040858842.1"/>
</dbReference>
<dbReference type="Proteomes" id="UP000193689">
    <property type="component" value="Unassembled WGS sequence"/>
</dbReference>
<name>A0A1Y2DFX3_9PEZI</name>
<dbReference type="InParanoid" id="A0A1Y2DFX3"/>
<protein>
    <submittedName>
        <fullName evidence="2">Uncharacterized protein</fullName>
    </submittedName>
</protein>
<feature type="compositionally biased region" description="Basic and acidic residues" evidence="1">
    <location>
        <begin position="161"/>
        <end position="180"/>
    </location>
</feature>
<comment type="caution">
    <text evidence="2">The sequence shown here is derived from an EMBL/GenBank/DDBJ whole genome shotgun (WGS) entry which is preliminary data.</text>
</comment>
<evidence type="ECO:0000313" key="3">
    <source>
        <dbReference type="Proteomes" id="UP000193689"/>
    </source>
</evidence>
<dbReference type="GeneID" id="63775054"/>